<dbReference type="FunFam" id="2.60.40.10:FF:000035">
    <property type="entry name" value="Contactin 1"/>
    <property type="match status" value="1"/>
</dbReference>
<dbReference type="SMR" id="B4LWB1"/>
<dbReference type="OrthoDB" id="3666223at2759"/>
<evidence type="ECO:0000256" key="15">
    <source>
        <dbReference type="SAM" id="MobiDB-lite"/>
    </source>
</evidence>
<evidence type="ECO:0000313" key="19">
    <source>
        <dbReference type="Proteomes" id="UP000008792"/>
    </source>
</evidence>
<evidence type="ECO:0000256" key="6">
    <source>
        <dbReference type="ARBA" id="ARBA00022737"/>
    </source>
</evidence>
<dbReference type="GO" id="GO:0098609">
    <property type="term" value="P:cell-cell adhesion"/>
    <property type="evidence" value="ECO:0007669"/>
    <property type="project" value="TreeGrafter"/>
</dbReference>
<dbReference type="EMBL" id="CH940650">
    <property type="protein sequence ID" value="EDW67645.2"/>
    <property type="molecule type" value="Genomic_DNA"/>
</dbReference>
<keyword evidence="12" id="KW-0449">Lipoprotein</keyword>
<evidence type="ECO:0000256" key="2">
    <source>
        <dbReference type="ARBA" id="ARBA00009812"/>
    </source>
</evidence>
<keyword evidence="6" id="KW-0677">Repeat</keyword>
<dbReference type="SUPFAM" id="SSF56436">
    <property type="entry name" value="C-type lectin-like"/>
    <property type="match status" value="1"/>
</dbReference>
<dbReference type="CDD" id="cd00063">
    <property type="entry name" value="FN3"/>
    <property type="match status" value="4"/>
</dbReference>
<evidence type="ECO:0000256" key="10">
    <source>
        <dbReference type="ARBA" id="ARBA00023157"/>
    </source>
</evidence>
<dbReference type="InterPro" id="IPR013098">
    <property type="entry name" value="Ig_I-set"/>
</dbReference>
<feature type="domain" description="Ig-like" evidence="16">
    <location>
        <begin position="428"/>
        <end position="529"/>
    </location>
</feature>
<dbReference type="InParanoid" id="B4LWB1"/>
<keyword evidence="5" id="KW-0732">Signal</keyword>
<gene>
    <name evidence="18" type="primary">Dvir\GJ22962</name>
    <name evidence="18" type="ORF">Dvir_GJ22962</name>
</gene>
<evidence type="ECO:0000256" key="14">
    <source>
        <dbReference type="ARBA" id="ARBA00060461"/>
    </source>
</evidence>
<feature type="compositionally biased region" description="Low complexity" evidence="15">
    <location>
        <begin position="130"/>
        <end position="139"/>
    </location>
</feature>
<accession>B4LWB1</accession>
<dbReference type="PROSITE" id="PS50835">
    <property type="entry name" value="IG_LIKE"/>
    <property type="match status" value="6"/>
</dbReference>
<dbReference type="Pfam" id="PF00041">
    <property type="entry name" value="fn3"/>
    <property type="match status" value="3"/>
</dbReference>
<dbReference type="HOGENOM" id="CLU_005756_0_0_1"/>
<evidence type="ECO:0000256" key="3">
    <source>
        <dbReference type="ARBA" id="ARBA00022475"/>
    </source>
</evidence>
<dbReference type="InterPro" id="IPR016187">
    <property type="entry name" value="CTDL_fold"/>
</dbReference>
<dbReference type="GO" id="GO:0021682">
    <property type="term" value="P:nerve maturation"/>
    <property type="evidence" value="ECO:0007669"/>
    <property type="project" value="UniProtKB-ARBA"/>
</dbReference>
<sequence length="1458" mass="166728">MHIDYEFPIRKCAFSLRRNASWKSSHNELLLKLNQVTMSTCSRLLVCWLVQLLLLATGRAQLPSDLQQQQQQQPGQPQSPTQLQQPQPYQPSYNKDYSPRYNPLYTGQPQNPDSTQYDNPLLDFNNQPSNPNYGGAGLNPNNYNGYNNYDGNRPLLGTGSNIGGPGSIGNAGPQYDPFNRNTVTGNSAIGYRDMFTDEDNFCPEHWVSFRQTCYRFIRSPKRNWAEAKKICKAYTADLLNVDNVEKHSFILKQLILQNQRQNRFFISARQTGPQNWVNDDNTQLVQIEDSFAFDEQQALENEDLIDNRFLVQNDPNNRNFNNNPNQYYNSLAGTTNLNQRNQNNLRGYFGPNQPYGDNGYLRDRVVYAYSKKRDRWMFMPAYEIEMNLFICESKALYSPDNVNIKLDDKRPYTYGLDIRDLERIPRGPFFVKQPNDTTFDVNKNRLINDVSLGCLAGGYPTPTYEWFREVYVNDTLEYHRIDPLVDNRYTISGGNLIIYEPKQALDQGAYHCIAQNKFGRIRSESAHLNFGFIMEFNLKRSAESSEMNWGKSIFCDPPQHYPAIKYYWSRDYFPNFVEEDQRVFVSYDGALYFSFIEIVDRANYSCTVQTLVSDTGRNGPFFPLRVTPNSNYQALIFANTFPKVFPEAPVAGEEIRLECMAFGYPIPAYNWTRNGQPLQRNAYTTSYGRVLIIRNATTNDNGQYTCSITNPRKTLEKSIYINIQMRPEFTIPLKDMIKDYNSDVTFICEAFAIPDANYTWYKNGERLDPLSINRDRYVIQDNLLTIKFLEKDKDEGMYQCGAQNQLKTSYSSAQLRVLSMKPSFKKRPLESEIYAVYNGNTTIVCDPEAAPRPKFQWKKDGQLLGSGGHRRILPSGTLIISPTSRDDEGMYTCVASNQAGSDESHARVIVLQEIRFVQRPPQRIVSREHDLIYLHCEAAYDELLDIAYVWKHNGEVLRNNHDGTERIIVDWNSLTVHNTTMRDSGDYECVVKSAVNEISTTTNVIIEGAPGAPGGVQVIEIGKTKAIIEWVDGVNNGRPIRYYHILGRTNWNRTWTNVSMFQHAREVDRYTSRQQTEVGDLTPWSSYEFSVTAVNDLGIGAPSAPSPIYSTYDDKPYIAPRNVGGGGGKIGDLTITWDPLLPQEQHSHGIHYKVFWKLKGALDWASDIIKKQENVGVAVVNIPLNNYYTEYEVRVQAINSVGPGPISDTVVIHSAEDMPQVAPQKPFALAYNSTCFNVSWSPIDMSRENIRGKLIGHRLKYWKTTHQEEDAVYYLSRTTRPWALIVGLQPDTYYFVKVMAYNAAGEGPESERFEERTYRKAPQKPPSSVHVYGINPSTVRVVWRYVSPAQDEEPIEGYKVRIWETDQNMITANNTIVPIGQKLEVFINTLTPGKSYNMRVLAYSNGGDGRMSSPTLRFQMGKTTRNAANTRHGHNINTALIMSVLLFITTFFYTNANN</sequence>
<dbReference type="InterPro" id="IPR003961">
    <property type="entry name" value="FN3_dom"/>
</dbReference>
<dbReference type="InterPro" id="IPR036179">
    <property type="entry name" value="Ig-like_dom_sf"/>
</dbReference>
<keyword evidence="3" id="KW-1003">Cell membrane</keyword>
<dbReference type="Pfam" id="PF13927">
    <property type="entry name" value="Ig_3"/>
    <property type="match status" value="3"/>
</dbReference>
<dbReference type="FunFam" id="2.60.40.10:FF:001529">
    <property type="entry name" value="Cell adhesion molecule"/>
    <property type="match status" value="1"/>
</dbReference>
<evidence type="ECO:0000256" key="5">
    <source>
        <dbReference type="ARBA" id="ARBA00022729"/>
    </source>
</evidence>
<feature type="region of interest" description="Disordered" evidence="15">
    <location>
        <begin position="65"/>
        <end position="139"/>
    </location>
</feature>
<dbReference type="GO" id="GO:0007411">
    <property type="term" value="P:axon guidance"/>
    <property type="evidence" value="ECO:0007669"/>
    <property type="project" value="TreeGrafter"/>
</dbReference>
<dbReference type="InterPro" id="IPR003598">
    <property type="entry name" value="Ig_sub2"/>
</dbReference>
<dbReference type="PROSITE" id="PS50853">
    <property type="entry name" value="FN3"/>
    <property type="match status" value="4"/>
</dbReference>
<feature type="domain" description="Ig-like" evidence="16">
    <location>
        <begin position="727"/>
        <end position="819"/>
    </location>
</feature>
<dbReference type="GO" id="GO:0008366">
    <property type="term" value="P:axon ensheathment"/>
    <property type="evidence" value="ECO:0007669"/>
    <property type="project" value="UniProtKB-ARBA"/>
</dbReference>
<feature type="domain" description="Ig-like" evidence="16">
    <location>
        <begin position="543"/>
        <end position="627"/>
    </location>
</feature>
<evidence type="ECO:0000313" key="18">
    <source>
        <dbReference type="EMBL" id="EDW67645.2"/>
    </source>
</evidence>
<feature type="compositionally biased region" description="Polar residues" evidence="15">
    <location>
        <begin position="105"/>
        <end position="129"/>
    </location>
</feature>
<dbReference type="FunFam" id="2.60.40.10:FF:000064">
    <property type="entry name" value="Contactin 1"/>
    <property type="match status" value="1"/>
</dbReference>
<name>B4LWB1_DROVI</name>
<dbReference type="FunFam" id="2.60.40.10:FF:001933">
    <property type="entry name" value="Blast:Contactin"/>
    <property type="match status" value="1"/>
</dbReference>
<feature type="domain" description="Ig-like" evidence="16">
    <location>
        <begin position="822"/>
        <end position="909"/>
    </location>
</feature>
<dbReference type="Gene3D" id="3.10.100.10">
    <property type="entry name" value="Mannose-Binding Protein A, subunit A"/>
    <property type="match status" value="1"/>
</dbReference>
<feature type="domain" description="Fibronectin type-III" evidence="17">
    <location>
        <begin position="1119"/>
        <end position="1217"/>
    </location>
</feature>
<dbReference type="eggNOG" id="KOG3513">
    <property type="taxonomic scope" value="Eukaryota"/>
</dbReference>
<dbReference type="Proteomes" id="UP000008792">
    <property type="component" value="Unassembled WGS sequence"/>
</dbReference>
<dbReference type="SMART" id="SM00409">
    <property type="entry name" value="IG"/>
    <property type="match status" value="4"/>
</dbReference>
<comment type="similarity">
    <text evidence="2">Belongs to the immunoglobulin superfamily. Contactin family.</text>
</comment>
<keyword evidence="8" id="KW-0965">Cell junction</keyword>
<feature type="compositionally biased region" description="Low complexity" evidence="15">
    <location>
        <begin position="65"/>
        <end position="92"/>
    </location>
</feature>
<evidence type="ECO:0000256" key="12">
    <source>
        <dbReference type="ARBA" id="ARBA00023288"/>
    </source>
</evidence>
<dbReference type="FunFam" id="2.60.40.10:FF:001582">
    <property type="entry name" value="Receptor tyrosine kinase Flt1b"/>
    <property type="match status" value="1"/>
</dbReference>
<dbReference type="FunCoup" id="B4LWB1">
    <property type="interactions" value="453"/>
</dbReference>
<evidence type="ECO:0000259" key="16">
    <source>
        <dbReference type="PROSITE" id="PS50835"/>
    </source>
</evidence>
<evidence type="ECO:0000256" key="8">
    <source>
        <dbReference type="ARBA" id="ARBA00022949"/>
    </source>
</evidence>
<keyword evidence="13" id="KW-0393">Immunoglobulin domain</keyword>
<dbReference type="Pfam" id="PF00059">
    <property type="entry name" value="Lectin_C"/>
    <property type="match status" value="1"/>
</dbReference>
<dbReference type="InterPro" id="IPR036116">
    <property type="entry name" value="FN3_sf"/>
</dbReference>
<dbReference type="SMART" id="SM00060">
    <property type="entry name" value="FN3"/>
    <property type="match status" value="4"/>
</dbReference>
<dbReference type="PANTHER" id="PTHR44170">
    <property type="entry name" value="PROTEIN SIDEKICK"/>
    <property type="match status" value="1"/>
</dbReference>
<dbReference type="SMART" id="SM00034">
    <property type="entry name" value="CLECT"/>
    <property type="match status" value="1"/>
</dbReference>
<evidence type="ECO:0000256" key="1">
    <source>
        <dbReference type="ARBA" id="ARBA00004609"/>
    </source>
</evidence>
<keyword evidence="4" id="KW-0336">GPI-anchor</keyword>
<dbReference type="STRING" id="7244.B4LWB1"/>
<dbReference type="GO" id="GO:0005886">
    <property type="term" value="C:plasma membrane"/>
    <property type="evidence" value="ECO:0007669"/>
    <property type="project" value="UniProtKB-SubCell"/>
</dbReference>
<dbReference type="GO" id="GO:0019991">
    <property type="term" value="P:septate junction assembly"/>
    <property type="evidence" value="ECO:0007669"/>
    <property type="project" value="UniProtKB-ARBA"/>
</dbReference>
<keyword evidence="10" id="KW-1015">Disulfide bond</keyword>
<evidence type="ECO:0000259" key="17">
    <source>
        <dbReference type="PROSITE" id="PS50853"/>
    </source>
</evidence>
<dbReference type="InterPro" id="IPR003599">
    <property type="entry name" value="Ig_sub"/>
</dbReference>
<dbReference type="GO" id="GO:0005918">
    <property type="term" value="C:septate junction"/>
    <property type="evidence" value="ECO:0007669"/>
    <property type="project" value="UniProtKB-SubCell"/>
</dbReference>
<dbReference type="GO" id="GO:0030424">
    <property type="term" value="C:axon"/>
    <property type="evidence" value="ECO:0007669"/>
    <property type="project" value="TreeGrafter"/>
</dbReference>
<feature type="domain" description="Fibronectin type-III" evidence="17">
    <location>
        <begin position="1012"/>
        <end position="1114"/>
    </location>
</feature>
<dbReference type="FunFam" id="2.60.40.10:FF:001861">
    <property type="entry name" value="Cell adhesion molecule"/>
    <property type="match status" value="1"/>
</dbReference>
<keyword evidence="9" id="KW-0472">Membrane</keyword>
<dbReference type="SMART" id="SM00408">
    <property type="entry name" value="IGc2"/>
    <property type="match status" value="5"/>
</dbReference>
<evidence type="ECO:0000256" key="11">
    <source>
        <dbReference type="ARBA" id="ARBA00023180"/>
    </source>
</evidence>
<dbReference type="InterPro" id="IPR007110">
    <property type="entry name" value="Ig-like_dom"/>
</dbReference>
<evidence type="ECO:0000256" key="9">
    <source>
        <dbReference type="ARBA" id="ARBA00023136"/>
    </source>
</evidence>
<dbReference type="InterPro" id="IPR001304">
    <property type="entry name" value="C-type_lectin-like"/>
</dbReference>
<keyword evidence="19" id="KW-1185">Reference proteome</keyword>
<organism evidence="18 19">
    <name type="scientific">Drosophila virilis</name>
    <name type="common">Fruit fly</name>
    <dbReference type="NCBI Taxonomy" id="7244"/>
    <lineage>
        <taxon>Eukaryota</taxon>
        <taxon>Metazoa</taxon>
        <taxon>Ecdysozoa</taxon>
        <taxon>Arthropoda</taxon>
        <taxon>Hexapoda</taxon>
        <taxon>Insecta</taxon>
        <taxon>Pterygota</taxon>
        <taxon>Neoptera</taxon>
        <taxon>Endopterygota</taxon>
        <taxon>Diptera</taxon>
        <taxon>Brachycera</taxon>
        <taxon>Muscomorpha</taxon>
        <taxon>Ephydroidea</taxon>
        <taxon>Drosophilidae</taxon>
        <taxon>Drosophila</taxon>
    </lineage>
</organism>
<dbReference type="FunFam" id="2.60.40.10:FF:001698">
    <property type="entry name" value="contactin"/>
    <property type="match status" value="1"/>
</dbReference>
<keyword evidence="7" id="KW-0130">Cell adhesion</keyword>
<feature type="domain" description="Fibronectin type-III" evidence="17">
    <location>
        <begin position="1222"/>
        <end position="1320"/>
    </location>
</feature>
<comment type="subcellular location">
    <subcellularLocation>
        <location evidence="14">Cell junction</location>
        <location evidence="14">Septate junction</location>
    </subcellularLocation>
    <subcellularLocation>
        <location evidence="1">Cell membrane</location>
        <topology evidence="1">Lipid-anchor</topology>
        <topology evidence="1">GPI-anchor</topology>
    </subcellularLocation>
</comment>
<dbReference type="FunFam" id="2.60.40.10:FF:000047">
    <property type="entry name" value="Contactin 1"/>
    <property type="match status" value="1"/>
</dbReference>
<protein>
    <submittedName>
        <fullName evidence="18">Uncharacterized protein, isoform A</fullName>
    </submittedName>
</protein>
<dbReference type="InterPro" id="IPR016186">
    <property type="entry name" value="C-type_lectin-like/link_sf"/>
</dbReference>
<dbReference type="PANTHER" id="PTHR44170:SF6">
    <property type="entry name" value="CONTACTIN"/>
    <property type="match status" value="1"/>
</dbReference>
<keyword evidence="11" id="KW-0325">Glycoprotein</keyword>
<dbReference type="InterPro" id="IPR013783">
    <property type="entry name" value="Ig-like_fold"/>
</dbReference>
<dbReference type="SUPFAM" id="SSF49265">
    <property type="entry name" value="Fibronectin type III"/>
    <property type="match status" value="2"/>
</dbReference>
<evidence type="ECO:0000256" key="7">
    <source>
        <dbReference type="ARBA" id="ARBA00022889"/>
    </source>
</evidence>
<dbReference type="SUPFAM" id="SSF48726">
    <property type="entry name" value="Immunoglobulin"/>
    <property type="match status" value="6"/>
</dbReference>
<evidence type="ECO:0000256" key="13">
    <source>
        <dbReference type="ARBA" id="ARBA00023319"/>
    </source>
</evidence>
<dbReference type="KEGG" id="dvi:6631034"/>
<proteinExistence type="inferred from homology"/>
<dbReference type="GO" id="GO:0060857">
    <property type="term" value="P:establishment of glial blood-brain barrier"/>
    <property type="evidence" value="ECO:0007669"/>
    <property type="project" value="UniProtKB-ARBA"/>
</dbReference>
<feature type="domain" description="Ig-like" evidence="16">
    <location>
        <begin position="642"/>
        <end position="722"/>
    </location>
</feature>
<feature type="domain" description="Fibronectin type-III" evidence="17">
    <location>
        <begin position="1325"/>
        <end position="1423"/>
    </location>
</feature>
<dbReference type="Pfam" id="PF07679">
    <property type="entry name" value="I-set"/>
    <property type="match status" value="1"/>
</dbReference>
<dbReference type="Gene3D" id="2.60.40.10">
    <property type="entry name" value="Immunoglobulins"/>
    <property type="match status" value="10"/>
</dbReference>
<dbReference type="GO" id="GO:0098552">
    <property type="term" value="C:side of membrane"/>
    <property type="evidence" value="ECO:0007669"/>
    <property type="project" value="UniProtKB-KW"/>
</dbReference>
<dbReference type="GO" id="GO:0061343">
    <property type="term" value="P:cell adhesion involved in heart morphogenesis"/>
    <property type="evidence" value="ECO:0007669"/>
    <property type="project" value="UniProtKB-ARBA"/>
</dbReference>
<feature type="domain" description="Ig-like" evidence="16">
    <location>
        <begin position="914"/>
        <end position="999"/>
    </location>
</feature>
<reference evidence="18 19" key="1">
    <citation type="journal article" date="2007" name="Nature">
        <title>Evolution of genes and genomes on the Drosophila phylogeny.</title>
        <authorList>
            <consortium name="Drosophila 12 Genomes Consortium"/>
            <person name="Clark A.G."/>
            <person name="Eisen M.B."/>
            <person name="Smith D.R."/>
            <person name="Bergman C.M."/>
            <person name="Oliver B."/>
            <person name="Markow T.A."/>
            <person name="Kaufman T.C."/>
            <person name="Kellis M."/>
            <person name="Gelbart W."/>
            <person name="Iyer V.N."/>
            <person name="Pollard D.A."/>
            <person name="Sackton T.B."/>
            <person name="Larracuente A.M."/>
            <person name="Singh N.D."/>
            <person name="Abad J.P."/>
            <person name="Abt D.N."/>
            <person name="Adryan B."/>
            <person name="Aguade M."/>
            <person name="Akashi H."/>
            <person name="Anderson W.W."/>
            <person name="Aquadro C.F."/>
            <person name="Ardell D.H."/>
            <person name="Arguello R."/>
            <person name="Artieri C.G."/>
            <person name="Barbash D.A."/>
            <person name="Barker D."/>
            <person name="Barsanti P."/>
            <person name="Batterham P."/>
            <person name="Batzoglou S."/>
            <person name="Begun D."/>
            <person name="Bhutkar A."/>
            <person name="Blanco E."/>
            <person name="Bosak S.A."/>
            <person name="Bradley R.K."/>
            <person name="Brand A.D."/>
            <person name="Brent M.R."/>
            <person name="Brooks A.N."/>
            <person name="Brown R.H."/>
            <person name="Butlin R.K."/>
            <person name="Caggese C."/>
            <person name="Calvi B.R."/>
            <person name="Bernardo de Carvalho A."/>
            <person name="Caspi A."/>
            <person name="Castrezana S."/>
            <person name="Celniker S.E."/>
            <person name="Chang J.L."/>
            <person name="Chapple C."/>
            <person name="Chatterji S."/>
            <person name="Chinwalla A."/>
            <person name="Civetta A."/>
            <person name="Clifton S.W."/>
            <person name="Comeron J.M."/>
            <person name="Costello J.C."/>
            <person name="Coyne J.A."/>
            <person name="Daub J."/>
            <person name="David R.G."/>
            <person name="Delcher A.L."/>
            <person name="Delehaunty K."/>
            <person name="Do C.B."/>
            <person name="Ebling H."/>
            <person name="Edwards K."/>
            <person name="Eickbush T."/>
            <person name="Evans J.D."/>
            <person name="Filipski A."/>
            <person name="Findeiss S."/>
            <person name="Freyhult E."/>
            <person name="Fulton L."/>
            <person name="Fulton R."/>
            <person name="Garcia A.C."/>
            <person name="Gardiner A."/>
            <person name="Garfield D.A."/>
            <person name="Garvin B.E."/>
            <person name="Gibson G."/>
            <person name="Gilbert D."/>
            <person name="Gnerre S."/>
            <person name="Godfrey J."/>
            <person name="Good R."/>
            <person name="Gotea V."/>
            <person name="Gravely B."/>
            <person name="Greenberg A.J."/>
            <person name="Griffiths-Jones S."/>
            <person name="Gross S."/>
            <person name="Guigo R."/>
            <person name="Gustafson E.A."/>
            <person name="Haerty W."/>
            <person name="Hahn M.W."/>
            <person name="Halligan D.L."/>
            <person name="Halpern A.L."/>
            <person name="Halter G.M."/>
            <person name="Han M.V."/>
            <person name="Heger A."/>
            <person name="Hillier L."/>
            <person name="Hinrichs A.S."/>
            <person name="Holmes I."/>
            <person name="Hoskins R.A."/>
            <person name="Hubisz M.J."/>
            <person name="Hultmark D."/>
            <person name="Huntley M.A."/>
            <person name="Jaffe D.B."/>
            <person name="Jagadeeshan S."/>
            <person name="Jeck W.R."/>
            <person name="Johnson J."/>
            <person name="Jones C.D."/>
            <person name="Jordan W.C."/>
            <person name="Karpen G.H."/>
            <person name="Kataoka E."/>
            <person name="Keightley P.D."/>
            <person name="Kheradpour P."/>
            <person name="Kirkness E.F."/>
            <person name="Koerich L.B."/>
            <person name="Kristiansen K."/>
            <person name="Kudrna D."/>
            <person name="Kulathinal R.J."/>
            <person name="Kumar S."/>
            <person name="Kwok R."/>
            <person name="Lander E."/>
            <person name="Langley C.H."/>
            <person name="Lapoint R."/>
            <person name="Lazzaro B.P."/>
            <person name="Lee S.J."/>
            <person name="Levesque L."/>
            <person name="Li R."/>
            <person name="Lin C.F."/>
            <person name="Lin M.F."/>
            <person name="Lindblad-Toh K."/>
            <person name="Llopart A."/>
            <person name="Long M."/>
            <person name="Low L."/>
            <person name="Lozovsky E."/>
            <person name="Lu J."/>
            <person name="Luo M."/>
            <person name="Machado C.A."/>
            <person name="Makalowski W."/>
            <person name="Marzo M."/>
            <person name="Matsuda M."/>
            <person name="Matzkin L."/>
            <person name="McAllister B."/>
            <person name="McBride C.S."/>
            <person name="McKernan B."/>
            <person name="McKernan K."/>
            <person name="Mendez-Lago M."/>
            <person name="Minx P."/>
            <person name="Mollenhauer M.U."/>
            <person name="Montooth K."/>
            <person name="Mount S.M."/>
            <person name="Mu X."/>
            <person name="Myers E."/>
            <person name="Negre B."/>
            <person name="Newfeld S."/>
            <person name="Nielsen R."/>
            <person name="Noor M.A."/>
            <person name="O'Grady P."/>
            <person name="Pachter L."/>
            <person name="Papaceit M."/>
            <person name="Parisi M.J."/>
            <person name="Parisi M."/>
            <person name="Parts L."/>
            <person name="Pedersen J.S."/>
            <person name="Pesole G."/>
            <person name="Phillippy A.M."/>
            <person name="Ponting C.P."/>
            <person name="Pop M."/>
            <person name="Porcelli D."/>
            <person name="Powell J.R."/>
            <person name="Prohaska S."/>
            <person name="Pruitt K."/>
            <person name="Puig M."/>
            <person name="Quesneville H."/>
            <person name="Ram K.R."/>
            <person name="Rand D."/>
            <person name="Rasmussen M.D."/>
            <person name="Reed L.K."/>
            <person name="Reenan R."/>
            <person name="Reily A."/>
            <person name="Remington K.A."/>
            <person name="Rieger T.T."/>
            <person name="Ritchie M.G."/>
            <person name="Robin C."/>
            <person name="Rogers Y.H."/>
            <person name="Rohde C."/>
            <person name="Rozas J."/>
            <person name="Rubenfield M.J."/>
            <person name="Ruiz A."/>
            <person name="Russo S."/>
            <person name="Salzberg S.L."/>
            <person name="Sanchez-Gracia A."/>
            <person name="Saranga D.J."/>
            <person name="Sato H."/>
            <person name="Schaeffer S.W."/>
            <person name="Schatz M.C."/>
            <person name="Schlenke T."/>
            <person name="Schwartz R."/>
            <person name="Segarra C."/>
            <person name="Singh R.S."/>
            <person name="Sirot L."/>
            <person name="Sirota M."/>
            <person name="Sisneros N.B."/>
            <person name="Smith C.D."/>
            <person name="Smith T.F."/>
            <person name="Spieth J."/>
            <person name="Stage D.E."/>
            <person name="Stark A."/>
            <person name="Stephan W."/>
            <person name="Strausberg R.L."/>
            <person name="Strempel S."/>
            <person name="Sturgill D."/>
            <person name="Sutton G."/>
            <person name="Sutton G.G."/>
            <person name="Tao W."/>
            <person name="Teichmann S."/>
            <person name="Tobari Y.N."/>
            <person name="Tomimura Y."/>
            <person name="Tsolas J.M."/>
            <person name="Valente V.L."/>
            <person name="Venter E."/>
            <person name="Venter J.C."/>
            <person name="Vicario S."/>
            <person name="Vieira F.G."/>
            <person name="Vilella A.J."/>
            <person name="Villasante A."/>
            <person name="Walenz B."/>
            <person name="Wang J."/>
            <person name="Wasserman M."/>
            <person name="Watts T."/>
            <person name="Wilson D."/>
            <person name="Wilson R.K."/>
            <person name="Wing R.A."/>
            <person name="Wolfner M.F."/>
            <person name="Wong A."/>
            <person name="Wong G.K."/>
            <person name="Wu C.I."/>
            <person name="Wu G."/>
            <person name="Yamamoto D."/>
            <person name="Yang H.P."/>
            <person name="Yang S.P."/>
            <person name="Yorke J.A."/>
            <person name="Yoshida K."/>
            <person name="Zdobnov E."/>
            <person name="Zhang P."/>
            <person name="Zhang Y."/>
            <person name="Zimin A.V."/>
            <person name="Baldwin J."/>
            <person name="Abdouelleil A."/>
            <person name="Abdulkadir J."/>
            <person name="Abebe A."/>
            <person name="Abera B."/>
            <person name="Abreu J."/>
            <person name="Acer S.C."/>
            <person name="Aftuck L."/>
            <person name="Alexander A."/>
            <person name="An P."/>
            <person name="Anderson E."/>
            <person name="Anderson S."/>
            <person name="Arachi H."/>
            <person name="Azer M."/>
            <person name="Bachantsang P."/>
            <person name="Barry A."/>
            <person name="Bayul T."/>
            <person name="Berlin A."/>
            <person name="Bessette D."/>
            <person name="Bloom T."/>
            <person name="Blye J."/>
            <person name="Boguslavskiy L."/>
            <person name="Bonnet C."/>
            <person name="Boukhgalter B."/>
            <person name="Bourzgui I."/>
            <person name="Brown A."/>
            <person name="Cahill P."/>
            <person name="Channer S."/>
            <person name="Cheshatsang Y."/>
            <person name="Chuda L."/>
            <person name="Citroen M."/>
            <person name="Collymore A."/>
            <person name="Cooke P."/>
            <person name="Costello M."/>
            <person name="D'Aco K."/>
            <person name="Daza R."/>
            <person name="De Haan G."/>
            <person name="DeGray S."/>
            <person name="DeMaso C."/>
            <person name="Dhargay N."/>
            <person name="Dooley K."/>
            <person name="Dooley E."/>
            <person name="Doricent M."/>
            <person name="Dorje P."/>
            <person name="Dorjee K."/>
            <person name="Dupes A."/>
            <person name="Elong R."/>
            <person name="Falk J."/>
            <person name="Farina A."/>
            <person name="Faro S."/>
            <person name="Ferguson D."/>
            <person name="Fisher S."/>
            <person name="Foley C.D."/>
            <person name="Franke A."/>
            <person name="Friedrich D."/>
            <person name="Gadbois L."/>
            <person name="Gearin G."/>
            <person name="Gearin C.R."/>
            <person name="Giannoukos G."/>
            <person name="Goode T."/>
            <person name="Graham J."/>
            <person name="Grandbois E."/>
            <person name="Grewal S."/>
            <person name="Gyaltsen K."/>
            <person name="Hafez N."/>
            <person name="Hagos B."/>
            <person name="Hall J."/>
            <person name="Henson C."/>
            <person name="Hollinger A."/>
            <person name="Honan T."/>
            <person name="Huard M.D."/>
            <person name="Hughes L."/>
            <person name="Hurhula B."/>
            <person name="Husby M.E."/>
            <person name="Kamat A."/>
            <person name="Kanga B."/>
            <person name="Kashin S."/>
            <person name="Khazanovich D."/>
            <person name="Kisner P."/>
            <person name="Lance K."/>
            <person name="Lara M."/>
            <person name="Lee W."/>
            <person name="Lennon N."/>
            <person name="Letendre F."/>
            <person name="LeVine R."/>
            <person name="Lipovsky A."/>
            <person name="Liu X."/>
            <person name="Liu J."/>
            <person name="Liu S."/>
            <person name="Lokyitsang T."/>
            <person name="Lokyitsang Y."/>
            <person name="Lubonja R."/>
            <person name="Lui A."/>
            <person name="MacDonald P."/>
            <person name="Magnisalis V."/>
            <person name="Maru K."/>
            <person name="Matthews C."/>
            <person name="McCusker W."/>
            <person name="McDonough S."/>
            <person name="Mehta T."/>
            <person name="Meldrim J."/>
            <person name="Meneus L."/>
            <person name="Mihai O."/>
            <person name="Mihalev A."/>
            <person name="Mihova T."/>
            <person name="Mittelman R."/>
            <person name="Mlenga V."/>
            <person name="Montmayeur A."/>
            <person name="Mulrain L."/>
            <person name="Navidi A."/>
            <person name="Naylor J."/>
            <person name="Negash T."/>
            <person name="Nguyen T."/>
            <person name="Nguyen N."/>
            <person name="Nicol R."/>
            <person name="Norbu C."/>
            <person name="Norbu N."/>
            <person name="Novod N."/>
            <person name="O'Neill B."/>
            <person name="Osman S."/>
            <person name="Markiewicz E."/>
            <person name="Oyono O.L."/>
            <person name="Patti C."/>
            <person name="Phunkhang P."/>
            <person name="Pierre F."/>
            <person name="Priest M."/>
            <person name="Raghuraman S."/>
            <person name="Rege F."/>
            <person name="Reyes R."/>
            <person name="Rise C."/>
            <person name="Rogov P."/>
            <person name="Ross K."/>
            <person name="Ryan E."/>
            <person name="Settipalli S."/>
            <person name="Shea T."/>
            <person name="Sherpa N."/>
            <person name="Shi L."/>
            <person name="Shih D."/>
            <person name="Sparrow T."/>
            <person name="Spaulding J."/>
            <person name="Stalker J."/>
            <person name="Stange-Thomann N."/>
            <person name="Stavropoulos S."/>
            <person name="Stone C."/>
            <person name="Strader C."/>
            <person name="Tesfaye S."/>
            <person name="Thomson T."/>
            <person name="Thoulutsang Y."/>
            <person name="Thoulutsang D."/>
            <person name="Topham K."/>
            <person name="Topping I."/>
            <person name="Tsamla T."/>
            <person name="Vassiliev H."/>
            <person name="Vo A."/>
            <person name="Wangchuk T."/>
            <person name="Wangdi T."/>
            <person name="Weiand M."/>
            <person name="Wilkinson J."/>
            <person name="Wilson A."/>
            <person name="Yadav S."/>
            <person name="Young G."/>
            <person name="Yu Q."/>
            <person name="Zembek L."/>
            <person name="Zhong D."/>
            <person name="Zimmer A."/>
            <person name="Zwirko Z."/>
            <person name="Jaffe D.B."/>
            <person name="Alvarez P."/>
            <person name="Brockman W."/>
            <person name="Butler J."/>
            <person name="Chin C."/>
            <person name="Gnerre S."/>
            <person name="Grabherr M."/>
            <person name="Kleber M."/>
            <person name="Mauceli E."/>
            <person name="MacCallum I."/>
        </authorList>
    </citation>
    <scope>NUCLEOTIDE SEQUENCE [LARGE SCALE GENOMIC DNA]</scope>
    <source>
        <strain evidence="19">Tucson 15010-1051.87</strain>
    </source>
</reference>
<evidence type="ECO:0000256" key="4">
    <source>
        <dbReference type="ARBA" id="ARBA00022622"/>
    </source>
</evidence>